<evidence type="ECO:0008006" key="3">
    <source>
        <dbReference type="Google" id="ProtNLM"/>
    </source>
</evidence>
<dbReference type="RefSeq" id="WP_238205471.1">
    <property type="nucleotide sequence ID" value="NZ_JBHTND010000008.1"/>
</dbReference>
<dbReference type="Proteomes" id="UP001597176">
    <property type="component" value="Unassembled WGS sequence"/>
</dbReference>
<proteinExistence type="predicted"/>
<sequence length="66" mass="6890">MSNQHKAASAIVAQVLFDQMAANEQAVVRAEAVSKGVSAVEIVRRSLDILIAEAGSPAAKGRNIET</sequence>
<name>A0ABW3WZ70_9HYPH</name>
<accession>A0ABW3WZ70</accession>
<evidence type="ECO:0000313" key="1">
    <source>
        <dbReference type="EMBL" id="MFD1301569.1"/>
    </source>
</evidence>
<organism evidence="1 2">
    <name type="scientific">Methylobacterium marchantiae</name>
    <dbReference type="NCBI Taxonomy" id="600331"/>
    <lineage>
        <taxon>Bacteria</taxon>
        <taxon>Pseudomonadati</taxon>
        <taxon>Pseudomonadota</taxon>
        <taxon>Alphaproteobacteria</taxon>
        <taxon>Hyphomicrobiales</taxon>
        <taxon>Methylobacteriaceae</taxon>
        <taxon>Methylobacterium</taxon>
    </lineage>
</organism>
<comment type="caution">
    <text evidence="1">The sequence shown here is derived from an EMBL/GenBank/DDBJ whole genome shotgun (WGS) entry which is preliminary data.</text>
</comment>
<evidence type="ECO:0000313" key="2">
    <source>
        <dbReference type="Proteomes" id="UP001597176"/>
    </source>
</evidence>
<gene>
    <name evidence="1" type="ORF">ACFQ4G_08230</name>
</gene>
<keyword evidence="2" id="KW-1185">Reference proteome</keyword>
<dbReference type="EMBL" id="JBHTND010000008">
    <property type="protein sequence ID" value="MFD1301569.1"/>
    <property type="molecule type" value="Genomic_DNA"/>
</dbReference>
<protein>
    <recommendedName>
        <fullName evidence="3">CopG family transcriptional regulator</fullName>
    </recommendedName>
</protein>
<reference evidence="2" key="1">
    <citation type="journal article" date="2019" name="Int. J. Syst. Evol. Microbiol.">
        <title>The Global Catalogue of Microorganisms (GCM) 10K type strain sequencing project: providing services to taxonomists for standard genome sequencing and annotation.</title>
        <authorList>
            <consortium name="The Broad Institute Genomics Platform"/>
            <consortium name="The Broad Institute Genome Sequencing Center for Infectious Disease"/>
            <person name="Wu L."/>
            <person name="Ma J."/>
        </authorList>
    </citation>
    <scope>NUCLEOTIDE SEQUENCE [LARGE SCALE GENOMIC DNA]</scope>
    <source>
        <strain evidence="2">CCUG 56108</strain>
    </source>
</reference>